<gene>
    <name evidence="1" type="ORF">OHA91_04715</name>
</gene>
<organism evidence="1 2">
    <name type="scientific">Streptomyces erythrochromogenes</name>
    <dbReference type="NCBI Taxonomy" id="285574"/>
    <lineage>
        <taxon>Bacteria</taxon>
        <taxon>Bacillati</taxon>
        <taxon>Actinomycetota</taxon>
        <taxon>Actinomycetes</taxon>
        <taxon>Kitasatosporales</taxon>
        <taxon>Streptomycetaceae</taxon>
        <taxon>Streptomyces</taxon>
    </lineage>
</organism>
<dbReference type="Proteomes" id="UP001432312">
    <property type="component" value="Chromosome"/>
</dbReference>
<name>A0ABZ1Q666_9ACTN</name>
<proteinExistence type="predicted"/>
<accession>A0ABZ1Q666</accession>
<dbReference type="EMBL" id="CP108036">
    <property type="protein sequence ID" value="WUN77865.1"/>
    <property type="molecule type" value="Genomic_DNA"/>
</dbReference>
<dbReference type="GeneID" id="95495312"/>
<keyword evidence="2" id="KW-1185">Reference proteome</keyword>
<dbReference type="RefSeq" id="WP_266494956.1">
    <property type="nucleotide sequence ID" value="NZ_CP108036.1"/>
</dbReference>
<sequence>MNPGSHTPLRAVAPVCVLSPSPAPSSSKLPTEQTMAALAANTAHLARRLKAASYPAS</sequence>
<reference evidence="1" key="1">
    <citation type="submission" date="2022-10" db="EMBL/GenBank/DDBJ databases">
        <title>The complete genomes of actinobacterial strains from the NBC collection.</title>
        <authorList>
            <person name="Joergensen T.S."/>
            <person name="Alvarez Arevalo M."/>
            <person name="Sterndorff E.B."/>
            <person name="Faurdal D."/>
            <person name="Vuksanovic O."/>
            <person name="Mourched A.-S."/>
            <person name="Charusanti P."/>
            <person name="Shaw S."/>
            <person name="Blin K."/>
            <person name="Weber T."/>
        </authorList>
    </citation>
    <scope>NUCLEOTIDE SEQUENCE</scope>
    <source>
        <strain evidence="1">NBC_00303</strain>
    </source>
</reference>
<evidence type="ECO:0000313" key="1">
    <source>
        <dbReference type="EMBL" id="WUN77865.1"/>
    </source>
</evidence>
<evidence type="ECO:0000313" key="2">
    <source>
        <dbReference type="Proteomes" id="UP001432312"/>
    </source>
</evidence>
<protein>
    <submittedName>
        <fullName evidence="1">Uncharacterized protein</fullName>
    </submittedName>
</protein>